<dbReference type="AlphaFoldDB" id="A0A1S8WR39"/>
<gene>
    <name evidence="2" type="ORF">X801_07224</name>
</gene>
<dbReference type="EMBL" id="KV896194">
    <property type="protein sequence ID" value="OON16946.1"/>
    <property type="molecule type" value="Genomic_DNA"/>
</dbReference>
<feature type="compositionally biased region" description="Basic and acidic residues" evidence="1">
    <location>
        <begin position="11"/>
        <end position="24"/>
    </location>
</feature>
<name>A0A1S8WR39_OPIVI</name>
<evidence type="ECO:0000256" key="1">
    <source>
        <dbReference type="SAM" id="MobiDB-lite"/>
    </source>
</evidence>
<dbReference type="Proteomes" id="UP000243686">
    <property type="component" value="Unassembled WGS sequence"/>
</dbReference>
<keyword evidence="3" id="KW-1185">Reference proteome</keyword>
<evidence type="ECO:0000313" key="3">
    <source>
        <dbReference type="Proteomes" id="UP000243686"/>
    </source>
</evidence>
<organism evidence="2 3">
    <name type="scientific">Opisthorchis viverrini</name>
    <name type="common">Southeast Asian liver fluke</name>
    <dbReference type="NCBI Taxonomy" id="6198"/>
    <lineage>
        <taxon>Eukaryota</taxon>
        <taxon>Metazoa</taxon>
        <taxon>Spiralia</taxon>
        <taxon>Lophotrochozoa</taxon>
        <taxon>Platyhelminthes</taxon>
        <taxon>Trematoda</taxon>
        <taxon>Digenea</taxon>
        <taxon>Opisthorchiida</taxon>
        <taxon>Opisthorchiata</taxon>
        <taxon>Opisthorchiidae</taxon>
        <taxon>Opisthorchis</taxon>
    </lineage>
</organism>
<sequence length="171" mass="19665">MVPSSSTKGSSRNDKLRGTFDIRHQRPATESNQVQYSTDFWTEEVLMCPTKIIESLCALKPRKDPLAMWFLTITVVLNKSVVFRHVATVTHVHPTFRDDTVSENLRQPRHLCQVRLSEKNEPLEFKQKVWLPLRSPRIYSSYRSVHQPASLAIHCEQESCFTGYAIGGHNL</sequence>
<feature type="compositionally biased region" description="Polar residues" evidence="1">
    <location>
        <begin position="1"/>
        <end position="10"/>
    </location>
</feature>
<accession>A0A1S8WR39</accession>
<feature type="region of interest" description="Disordered" evidence="1">
    <location>
        <begin position="1"/>
        <end position="24"/>
    </location>
</feature>
<evidence type="ECO:0000313" key="2">
    <source>
        <dbReference type="EMBL" id="OON16946.1"/>
    </source>
</evidence>
<reference evidence="2 3" key="1">
    <citation type="submission" date="2015-03" db="EMBL/GenBank/DDBJ databases">
        <title>Draft genome of the nematode, Opisthorchis viverrini.</title>
        <authorList>
            <person name="Mitreva M."/>
        </authorList>
    </citation>
    <scope>NUCLEOTIDE SEQUENCE [LARGE SCALE GENOMIC DNA]</scope>
    <source>
        <strain evidence="2">Khon Kaen</strain>
    </source>
</reference>
<proteinExistence type="predicted"/>
<protein>
    <submittedName>
        <fullName evidence="2">Uncharacterized protein</fullName>
    </submittedName>
</protein>